<reference evidence="1 2" key="1">
    <citation type="journal article" date="1993" name="Nature">
        <title>Potential virulence determinants in terminal regions of variola smallpox virus genome.</title>
        <authorList>
            <person name="Massung R.F."/>
            <person name="Esposito J.J."/>
            <person name="Liu L.I."/>
            <person name="Qi J."/>
            <person name="Utterback T.R."/>
            <person name="Knight J.C."/>
            <person name="Aubin L."/>
            <person name="Yuran T.E."/>
            <person name="Parsons J.M."/>
            <person name="Loparev V.N."/>
            <person name="Selivanov N.A."/>
            <person name="Cavallaro K.F."/>
            <person name="Kerlavage A.R."/>
            <person name="Mahy B.W.J."/>
            <person name="Venter J.C."/>
        </authorList>
    </citation>
    <scope>NUCLEOTIDE SEQUENCE [LARGE SCALE GENOMIC DNA]</scope>
    <source>
        <strain evidence="1">Bangladesh-1975</strain>
    </source>
</reference>
<name>Q85354_VARV</name>
<gene>
    <name evidence="1" type="primary">D1L</name>
</gene>
<proteinExistence type="predicted"/>
<organism evidence="1 2">
    <name type="scientific">Variola virus</name>
    <dbReference type="NCBI Taxonomy" id="10255"/>
    <lineage>
        <taxon>Viruses</taxon>
        <taxon>Varidnaviria</taxon>
        <taxon>Bamfordvirae</taxon>
        <taxon>Nucleocytoviricota</taxon>
        <taxon>Pokkesviricetes</taxon>
        <taxon>Chitovirales</taxon>
        <taxon>Poxviridae</taxon>
        <taxon>Chordopoxvirinae</taxon>
        <taxon>Orthopoxvirus</taxon>
        <taxon>Orthopoxvirus variola</taxon>
    </lineage>
</organism>
<protein>
    <submittedName>
        <fullName evidence="1">Homolog of vaccinia virus CDS C17L/B23R; putative</fullName>
    </submittedName>
</protein>
<evidence type="ECO:0000313" key="1">
    <source>
        <dbReference type="EMBL" id="AAA60746.1"/>
    </source>
</evidence>
<dbReference type="PIR" id="T28436">
    <property type="entry name" value="T28436"/>
</dbReference>
<dbReference type="Proteomes" id="UP000119805">
    <property type="component" value="Segment"/>
</dbReference>
<organismHost>
    <name type="scientific">Homo sapiens</name>
    <name type="common">Human</name>
    <dbReference type="NCBI Taxonomy" id="9606"/>
</organismHost>
<accession>Q85354</accession>
<dbReference type="EMBL" id="L22579">
    <property type="protein sequence ID" value="AAA60746.1"/>
    <property type="molecule type" value="Genomic_DNA"/>
</dbReference>
<sequence>MLTHSQYTFYYLMRNDCLHHFCEYNIGIISTKIAMDCGKDCTCILCRLLDEDVTYKKIKLEIETCYNLSKHIDRRGNNVVHCYVSNKCKPF</sequence>
<evidence type="ECO:0000313" key="2">
    <source>
        <dbReference type="Proteomes" id="UP000119805"/>
    </source>
</evidence>